<feature type="domain" description="DUF3943" evidence="1">
    <location>
        <begin position="88"/>
        <end position="192"/>
    </location>
</feature>
<dbReference type="RefSeq" id="WP_243405650.1">
    <property type="nucleotide sequence ID" value="NZ_JBGZHV010000048.1"/>
</dbReference>
<organism evidence="2 3">
    <name type="scientific">Porphyromonas loveana</name>
    <dbReference type="NCBI Taxonomy" id="1884669"/>
    <lineage>
        <taxon>Bacteria</taxon>
        <taxon>Pseudomonadati</taxon>
        <taxon>Bacteroidota</taxon>
        <taxon>Bacteroidia</taxon>
        <taxon>Bacteroidales</taxon>
        <taxon>Porphyromonadaceae</taxon>
        <taxon>Porphyromonas</taxon>
    </lineage>
</organism>
<dbReference type="EMBL" id="QEKY01000005">
    <property type="protein sequence ID" value="PVZ12164.1"/>
    <property type="molecule type" value="Genomic_DNA"/>
</dbReference>
<dbReference type="InterPro" id="IPR025079">
    <property type="entry name" value="DUF3943"/>
</dbReference>
<gene>
    <name evidence="2" type="ORF">C7382_10550</name>
</gene>
<evidence type="ECO:0000259" key="1">
    <source>
        <dbReference type="Pfam" id="PF13084"/>
    </source>
</evidence>
<sequence length="497" mass="56273">MIRMKRVALLVLLFLLLVPKLSAQRFPAIQGIEFDGDSLTVLPRRPWRAIGKTVGINMAVWGFNRYIVNEDFAHINWHTIQNNFENGFGWDNDQFITNLFAHPYHGSLYFNAARANGMSFISSIPFALCGSLMWELFMENEPPSINDLYATTLGGIAFGEIGHRVSDLLIDNRTTGWERAGREVAAAVVNPMRFFNRLTAGEVGRTHRTSGRIFNRVPVNGVFDVGFRFLADALHTRTGATALTLNVRFDYGDQFGSETFTPYDFFQFKAGLSISETQPLLSQINLIGVLTGRQLVSKEKTVLIGGLFQHFDYYNSEKRVKKNSTTSNLMTPYRISQVAALGGGLIFKHHGGTVKRPLSFYAESYFNAVLMGASLTDHYNVNFRDYNLGSGYSGKLYLGATCKKRWSWLLGFEGYRLFTWIGAEGNDRSQYDPTVFQVQGDESKAQLIVASSEFAYHPGPWFISLTGRRFIRKTQYKFYPNVAFDTSDVQLRFGYFF</sequence>
<protein>
    <submittedName>
        <fullName evidence="2">Uncharacterized protein DUF3943</fullName>
    </submittedName>
</protein>
<proteinExistence type="predicted"/>
<reference evidence="2 3" key="1">
    <citation type="submission" date="2018-04" db="EMBL/GenBank/DDBJ databases">
        <title>Genomic Encyclopedia of Type Strains, Phase IV (KMG-IV): sequencing the most valuable type-strain genomes for metagenomic binning, comparative biology and taxonomic classification.</title>
        <authorList>
            <person name="Goeker M."/>
        </authorList>
    </citation>
    <scope>NUCLEOTIDE SEQUENCE [LARGE SCALE GENOMIC DNA]</scope>
    <source>
        <strain evidence="2 3">DSM 28520</strain>
    </source>
</reference>
<dbReference type="GeneID" id="94550421"/>
<dbReference type="AlphaFoldDB" id="A0A2U1FJ18"/>
<evidence type="ECO:0000313" key="2">
    <source>
        <dbReference type="EMBL" id="PVZ12164.1"/>
    </source>
</evidence>
<keyword evidence="3" id="KW-1185">Reference proteome</keyword>
<comment type="caution">
    <text evidence="2">The sequence shown here is derived from an EMBL/GenBank/DDBJ whole genome shotgun (WGS) entry which is preliminary data.</text>
</comment>
<dbReference type="Pfam" id="PF13084">
    <property type="entry name" value="DUF3943"/>
    <property type="match status" value="1"/>
</dbReference>
<dbReference type="Proteomes" id="UP000245462">
    <property type="component" value="Unassembled WGS sequence"/>
</dbReference>
<accession>A0A2U1FJ18</accession>
<evidence type="ECO:0000313" key="3">
    <source>
        <dbReference type="Proteomes" id="UP000245462"/>
    </source>
</evidence>
<name>A0A2U1FJ18_9PORP</name>